<keyword evidence="1" id="KW-1133">Transmembrane helix</keyword>
<evidence type="ECO:0000313" key="3">
    <source>
        <dbReference type="Proteomes" id="UP000179164"/>
    </source>
</evidence>
<protein>
    <submittedName>
        <fullName evidence="2">Uncharacterized protein</fullName>
    </submittedName>
</protein>
<sequence>MSTVVSRIVKMSNSIQISELIVFIAFMPFFGINLAKNTTLNQIIYSAQKPVFTSITVHKNVRAISIAGTTEFPNQRIRIENAIQEEIIELTTDDGGKFIAVLGSSFQSSQPGKHEVLTTVKGSSTASPMIASERLGFTIDDNFLITLDEGDSDTVTLQYRDISREDIASLQTQYHLTLVTSPGFMPGLYREISYEHLIRFYTAFSRIIYGLVGAFALFAFTRRWQRKTASGKSFWSLGKGIYFSKANEPVSHPPSAGLHHT</sequence>
<gene>
    <name evidence="2" type="ORF">A2898_02420</name>
</gene>
<feature type="transmembrane region" description="Helical" evidence="1">
    <location>
        <begin position="17"/>
        <end position="35"/>
    </location>
</feature>
<dbReference type="AlphaFoldDB" id="A0A1G2B4G8"/>
<accession>A0A1G2B4G8</accession>
<keyword evidence="1" id="KW-0472">Membrane</keyword>
<evidence type="ECO:0000313" key="2">
    <source>
        <dbReference type="EMBL" id="OGY83110.1"/>
    </source>
</evidence>
<evidence type="ECO:0000256" key="1">
    <source>
        <dbReference type="SAM" id="Phobius"/>
    </source>
</evidence>
<reference evidence="2 3" key="1">
    <citation type="journal article" date="2016" name="Nat. Commun.">
        <title>Thousands of microbial genomes shed light on interconnected biogeochemical processes in an aquifer system.</title>
        <authorList>
            <person name="Anantharaman K."/>
            <person name="Brown C.T."/>
            <person name="Hug L.A."/>
            <person name="Sharon I."/>
            <person name="Castelle C.J."/>
            <person name="Probst A.J."/>
            <person name="Thomas B.C."/>
            <person name="Singh A."/>
            <person name="Wilkins M.J."/>
            <person name="Karaoz U."/>
            <person name="Brodie E.L."/>
            <person name="Williams K.H."/>
            <person name="Hubbard S.S."/>
            <person name="Banfield J.F."/>
        </authorList>
    </citation>
    <scope>NUCLEOTIDE SEQUENCE [LARGE SCALE GENOMIC DNA]</scope>
</reference>
<dbReference type="EMBL" id="MHKE01000015">
    <property type="protein sequence ID" value="OGY83110.1"/>
    <property type="molecule type" value="Genomic_DNA"/>
</dbReference>
<dbReference type="Proteomes" id="UP000179164">
    <property type="component" value="Unassembled WGS sequence"/>
</dbReference>
<feature type="transmembrane region" description="Helical" evidence="1">
    <location>
        <begin position="200"/>
        <end position="220"/>
    </location>
</feature>
<name>A0A1G2B4G8_9BACT</name>
<keyword evidence="1" id="KW-0812">Transmembrane</keyword>
<comment type="caution">
    <text evidence="2">The sequence shown here is derived from an EMBL/GenBank/DDBJ whole genome shotgun (WGS) entry which is preliminary data.</text>
</comment>
<proteinExistence type="predicted"/>
<organism evidence="2 3">
    <name type="scientific">Candidatus Kerfeldbacteria bacterium RIFCSPLOWO2_01_FULL_48_11</name>
    <dbReference type="NCBI Taxonomy" id="1798543"/>
    <lineage>
        <taxon>Bacteria</taxon>
        <taxon>Candidatus Kerfeldiibacteriota</taxon>
    </lineage>
</organism>